<accession>A0ACB8ERI5</accession>
<name>A0ACB8ERI5_9SAUR</name>
<dbReference type="EMBL" id="CM037620">
    <property type="protein sequence ID" value="KAH7995109.1"/>
    <property type="molecule type" value="Genomic_DNA"/>
</dbReference>
<dbReference type="Proteomes" id="UP000827872">
    <property type="component" value="Linkage Group LG07"/>
</dbReference>
<comment type="caution">
    <text evidence="1">The sequence shown here is derived from an EMBL/GenBank/DDBJ whole genome shotgun (WGS) entry which is preliminary data.</text>
</comment>
<evidence type="ECO:0000313" key="1">
    <source>
        <dbReference type="EMBL" id="KAH7995109.1"/>
    </source>
</evidence>
<sequence>MKIEAEDHVASLKMSMILTAEQKAAETDWENEKLCSEIEDTSIDRSPSTKCVNGEGIRRQGEAEHLLLLYELTEEDEAAHIMGDKEDCLDCLGTFLLCGSEEAELLKQSW</sequence>
<proteinExistence type="predicted"/>
<reference evidence="1" key="1">
    <citation type="submission" date="2021-08" db="EMBL/GenBank/DDBJ databases">
        <title>The first chromosome-level gecko genome reveals the dynamic sex chromosomes of Neotropical dwarf geckos (Sphaerodactylidae: Sphaerodactylus).</title>
        <authorList>
            <person name="Pinto B.J."/>
            <person name="Keating S.E."/>
            <person name="Gamble T."/>
        </authorList>
    </citation>
    <scope>NUCLEOTIDE SEQUENCE</scope>
    <source>
        <strain evidence="1">TG3544</strain>
    </source>
</reference>
<evidence type="ECO:0000313" key="2">
    <source>
        <dbReference type="Proteomes" id="UP000827872"/>
    </source>
</evidence>
<protein>
    <submittedName>
        <fullName evidence="1">Uncharacterized protein</fullName>
    </submittedName>
</protein>
<keyword evidence="2" id="KW-1185">Reference proteome</keyword>
<gene>
    <name evidence="1" type="ORF">K3G42_021608</name>
</gene>
<organism evidence="1 2">
    <name type="scientific">Sphaerodactylus townsendi</name>
    <dbReference type="NCBI Taxonomy" id="933632"/>
    <lineage>
        <taxon>Eukaryota</taxon>
        <taxon>Metazoa</taxon>
        <taxon>Chordata</taxon>
        <taxon>Craniata</taxon>
        <taxon>Vertebrata</taxon>
        <taxon>Euteleostomi</taxon>
        <taxon>Lepidosauria</taxon>
        <taxon>Squamata</taxon>
        <taxon>Bifurcata</taxon>
        <taxon>Gekkota</taxon>
        <taxon>Sphaerodactylidae</taxon>
        <taxon>Sphaerodactylus</taxon>
    </lineage>
</organism>